<organism evidence="1 2">
    <name type="scientific">Pseudomonas fluorescens</name>
    <dbReference type="NCBI Taxonomy" id="294"/>
    <lineage>
        <taxon>Bacteria</taxon>
        <taxon>Pseudomonadati</taxon>
        <taxon>Pseudomonadota</taxon>
        <taxon>Gammaproteobacteria</taxon>
        <taxon>Pseudomonadales</taxon>
        <taxon>Pseudomonadaceae</taxon>
        <taxon>Pseudomonas</taxon>
    </lineage>
</organism>
<protein>
    <recommendedName>
        <fullName evidence="3">Biosynthetic protein, Pnap_2097 family</fullName>
    </recommendedName>
</protein>
<dbReference type="InterPro" id="IPR029069">
    <property type="entry name" value="HotDog_dom_sf"/>
</dbReference>
<evidence type="ECO:0000313" key="2">
    <source>
        <dbReference type="Proteomes" id="UP000409037"/>
    </source>
</evidence>
<dbReference type="EMBL" id="CABVHU010000020">
    <property type="protein sequence ID" value="VVO39680.1"/>
    <property type="molecule type" value="Genomic_DNA"/>
</dbReference>
<accession>A0A5E7FK91</accession>
<gene>
    <name evidence="1" type="ORF">PS833_05698</name>
</gene>
<dbReference type="AlphaFoldDB" id="A0A5E7FK91"/>
<dbReference type="RefSeq" id="WP_150800797.1">
    <property type="nucleotide sequence ID" value="NZ_CABVHU010000020.1"/>
</dbReference>
<evidence type="ECO:0008006" key="3">
    <source>
        <dbReference type="Google" id="ProtNLM"/>
    </source>
</evidence>
<dbReference type="NCBIfam" id="TIGR04099">
    <property type="entry name" value="biosn_Pnap_2097"/>
    <property type="match status" value="1"/>
</dbReference>
<dbReference type="OrthoDB" id="6847108at2"/>
<evidence type="ECO:0000313" key="1">
    <source>
        <dbReference type="EMBL" id="VVO39680.1"/>
    </source>
</evidence>
<sequence length="282" mass="32028">MHNVSLEQTYLAGMPNLAYTGLSENWLLKECGHQHWLALAALYDRPLPDFLDPQGRIAYAAFTLVKSQGLQLQAITENRSFRIETTLGRAGQTRHYSEQRLMLGQRCVAQISLMSTFVSRHTPGDNRSVAKACLKGAQPIEATLPVAMQALHALGKQLRKGDWLEHFEISRTASVPTPVFSFTPCPDVDFNGAEFLYFANFQALVERAEWSVLELRRPGLVRQREIHFHGNLNIGDSVHVHMRTAEAGQHSRHWCEIFRQSDGYKLADVFTEKTWPRECTRP</sequence>
<reference evidence="1 2" key="1">
    <citation type="submission" date="2019-09" db="EMBL/GenBank/DDBJ databases">
        <authorList>
            <person name="Chandra G."/>
            <person name="Truman W A."/>
        </authorList>
    </citation>
    <scope>NUCLEOTIDE SEQUENCE [LARGE SCALE GENOMIC DNA]</scope>
    <source>
        <strain evidence="1">PS833</strain>
    </source>
</reference>
<dbReference type="InterPro" id="IPR024091">
    <property type="entry name" value="LnmK-like_bifun_acyl/decarbox"/>
</dbReference>
<name>A0A5E7FK91_PSEFL</name>
<dbReference type="Proteomes" id="UP000409037">
    <property type="component" value="Unassembled WGS sequence"/>
</dbReference>
<proteinExistence type="predicted"/>
<dbReference type="NCBIfam" id="TIGR04098">
    <property type="entry name" value="LnmK_bifunc"/>
    <property type="match status" value="1"/>
</dbReference>
<dbReference type="SUPFAM" id="SSF54637">
    <property type="entry name" value="Thioesterase/thiol ester dehydrase-isomerase"/>
    <property type="match status" value="1"/>
</dbReference>
<dbReference type="Gene3D" id="3.10.129.10">
    <property type="entry name" value="Hotdog Thioesterase"/>
    <property type="match status" value="1"/>
</dbReference>